<dbReference type="InterPro" id="IPR001857">
    <property type="entry name" value="Ribosomal_bL19"/>
</dbReference>
<evidence type="ECO:0000313" key="5">
    <source>
        <dbReference type="EMBL" id="CAB4579599.1"/>
    </source>
</evidence>
<dbReference type="GO" id="GO:0022625">
    <property type="term" value="C:cytosolic large ribosomal subunit"/>
    <property type="evidence" value="ECO:0007669"/>
    <property type="project" value="TreeGrafter"/>
</dbReference>
<keyword evidence="2" id="KW-0689">Ribosomal protein</keyword>
<dbReference type="EMBL" id="CAEZTU010000036">
    <property type="protein sequence ID" value="CAB4579599.1"/>
    <property type="molecule type" value="Genomic_DNA"/>
</dbReference>
<evidence type="ECO:0000256" key="3">
    <source>
        <dbReference type="ARBA" id="ARBA00023274"/>
    </source>
</evidence>
<feature type="region of interest" description="Disordered" evidence="4">
    <location>
        <begin position="152"/>
        <end position="183"/>
    </location>
</feature>
<reference evidence="5" key="1">
    <citation type="submission" date="2020-05" db="EMBL/GenBank/DDBJ databases">
        <authorList>
            <person name="Chiriac C."/>
            <person name="Salcher M."/>
            <person name="Ghai R."/>
            <person name="Kavagutti S V."/>
        </authorList>
    </citation>
    <scope>NUCLEOTIDE SEQUENCE</scope>
</reference>
<dbReference type="SUPFAM" id="SSF50104">
    <property type="entry name" value="Translation proteins SH3-like domain"/>
    <property type="match status" value="1"/>
</dbReference>
<protein>
    <submittedName>
        <fullName evidence="5">Unannotated protein</fullName>
    </submittedName>
</protein>
<dbReference type="Gene3D" id="2.30.30.790">
    <property type="match status" value="1"/>
</dbReference>
<dbReference type="InterPro" id="IPR008991">
    <property type="entry name" value="Translation_prot_SH3-like_sf"/>
</dbReference>
<organism evidence="5">
    <name type="scientific">freshwater metagenome</name>
    <dbReference type="NCBI Taxonomy" id="449393"/>
    <lineage>
        <taxon>unclassified sequences</taxon>
        <taxon>metagenomes</taxon>
        <taxon>ecological metagenomes</taxon>
    </lineage>
</organism>
<dbReference type="AlphaFoldDB" id="A0A6J6EWA3"/>
<dbReference type="PRINTS" id="PR00061">
    <property type="entry name" value="RIBOSOMALL19"/>
</dbReference>
<evidence type="ECO:0000256" key="1">
    <source>
        <dbReference type="ARBA" id="ARBA00005781"/>
    </source>
</evidence>
<dbReference type="PANTHER" id="PTHR15680:SF9">
    <property type="entry name" value="LARGE RIBOSOMAL SUBUNIT PROTEIN BL19M"/>
    <property type="match status" value="1"/>
</dbReference>
<dbReference type="PANTHER" id="PTHR15680">
    <property type="entry name" value="RIBOSOMAL PROTEIN L19"/>
    <property type="match status" value="1"/>
</dbReference>
<dbReference type="InterPro" id="IPR018257">
    <property type="entry name" value="Ribosomal_bL19_CS"/>
</dbReference>
<dbReference type="PROSITE" id="PS01015">
    <property type="entry name" value="RIBOSOMAL_L19"/>
    <property type="match status" value="1"/>
</dbReference>
<keyword evidence="3" id="KW-0687">Ribonucleoprotein</keyword>
<name>A0A6J6EWA3_9ZZZZ</name>
<evidence type="ECO:0000256" key="2">
    <source>
        <dbReference type="ARBA" id="ARBA00022980"/>
    </source>
</evidence>
<feature type="compositionally biased region" description="Low complexity" evidence="4">
    <location>
        <begin position="158"/>
        <end position="177"/>
    </location>
</feature>
<comment type="similarity">
    <text evidence="1">Belongs to the bacterial ribosomal protein bL19 family.</text>
</comment>
<accession>A0A6J6EWA3</accession>
<sequence length="183" mass="19889">MNRLDALNKVSLKKGVPSFRTGDTVKVHVKVIEGTRSRIQLFQGIVIRKQGAGISESFTVRKVSFGTGVERTFPIHTPTIEKIEVVSRGDVRRGKLYFLRDLRGKASKIKELRGDLAAAVVTDEDVEVAVDETVEVKNDEVIEEVKAEAPVAKEEVAAETPAAEPVAEVAETPAADAPADKQN</sequence>
<proteinExistence type="inferred from homology"/>
<dbReference type="FunFam" id="2.30.30.790:FF:000001">
    <property type="entry name" value="50S ribosomal protein L19"/>
    <property type="match status" value="1"/>
</dbReference>
<dbReference type="HAMAP" id="MF_00402">
    <property type="entry name" value="Ribosomal_bL19"/>
    <property type="match status" value="1"/>
</dbReference>
<dbReference type="NCBIfam" id="TIGR01024">
    <property type="entry name" value="rplS_bact"/>
    <property type="match status" value="1"/>
</dbReference>
<gene>
    <name evidence="5" type="ORF">UFOPK1740_00813</name>
</gene>
<dbReference type="GO" id="GO:0006412">
    <property type="term" value="P:translation"/>
    <property type="evidence" value="ECO:0007669"/>
    <property type="project" value="InterPro"/>
</dbReference>
<dbReference type="GO" id="GO:0003735">
    <property type="term" value="F:structural constituent of ribosome"/>
    <property type="evidence" value="ECO:0007669"/>
    <property type="project" value="InterPro"/>
</dbReference>
<evidence type="ECO:0000256" key="4">
    <source>
        <dbReference type="SAM" id="MobiDB-lite"/>
    </source>
</evidence>
<dbReference type="InterPro" id="IPR038657">
    <property type="entry name" value="Ribosomal_bL19_sf"/>
</dbReference>
<dbReference type="Pfam" id="PF01245">
    <property type="entry name" value="Ribosomal_L19"/>
    <property type="match status" value="1"/>
</dbReference>